<feature type="domain" description="HTH luxR-type" evidence="2">
    <location>
        <begin position="143"/>
        <end position="208"/>
    </location>
</feature>
<dbReference type="HOGENOM" id="CLU_000445_90_1_10"/>
<evidence type="ECO:0000259" key="2">
    <source>
        <dbReference type="PROSITE" id="PS50043"/>
    </source>
</evidence>
<dbReference type="OrthoDB" id="965844at2"/>
<evidence type="ECO:0000256" key="1">
    <source>
        <dbReference type="ARBA" id="ARBA00023125"/>
    </source>
</evidence>
<dbReference type="SMART" id="SM00421">
    <property type="entry name" value="HTH_LUXR"/>
    <property type="match status" value="1"/>
</dbReference>
<dbReference type="InterPro" id="IPR016032">
    <property type="entry name" value="Sig_transdc_resp-reg_C-effctor"/>
</dbReference>
<dbReference type="SUPFAM" id="SSF46894">
    <property type="entry name" value="C-terminal effector domain of the bipartite response regulators"/>
    <property type="match status" value="1"/>
</dbReference>
<dbReference type="PANTHER" id="PTHR43214">
    <property type="entry name" value="TWO-COMPONENT RESPONSE REGULATOR"/>
    <property type="match status" value="1"/>
</dbReference>
<proteinExistence type="predicted"/>
<evidence type="ECO:0000313" key="4">
    <source>
        <dbReference type="Proteomes" id="UP000003327"/>
    </source>
</evidence>
<dbReference type="Pfam" id="PF00196">
    <property type="entry name" value="GerE"/>
    <property type="match status" value="1"/>
</dbReference>
<dbReference type="PANTHER" id="PTHR43214:SF43">
    <property type="entry name" value="TWO-COMPONENT RESPONSE REGULATOR"/>
    <property type="match status" value="1"/>
</dbReference>
<accession>C9MKT6</accession>
<gene>
    <name evidence="3" type="ORF">HMPREF0973_00210</name>
</gene>
<dbReference type="Gene3D" id="1.10.10.10">
    <property type="entry name" value="Winged helix-like DNA-binding domain superfamily/Winged helix DNA-binding domain"/>
    <property type="match status" value="1"/>
</dbReference>
<dbReference type="CDD" id="cd06170">
    <property type="entry name" value="LuxR_C_like"/>
    <property type="match status" value="1"/>
</dbReference>
<dbReference type="PRINTS" id="PR00038">
    <property type="entry name" value="HTHLUXR"/>
</dbReference>
<dbReference type="InterPro" id="IPR011006">
    <property type="entry name" value="CheY-like_superfamily"/>
</dbReference>
<dbReference type="GO" id="GO:0003677">
    <property type="term" value="F:DNA binding"/>
    <property type="evidence" value="ECO:0007669"/>
    <property type="project" value="UniProtKB-KW"/>
</dbReference>
<dbReference type="InterPro" id="IPR000792">
    <property type="entry name" value="Tscrpt_reg_LuxR_C"/>
</dbReference>
<dbReference type="Gene3D" id="3.40.50.2300">
    <property type="match status" value="1"/>
</dbReference>
<name>C9MKT6_9BACT</name>
<dbReference type="RefSeq" id="WP_004381809.1">
    <property type="nucleotide sequence ID" value="NZ_GG698712.1"/>
</dbReference>
<sequence length="217" mass="25004">MEKTKNIIVADNQDITRVGMLYILADMQLKSISSVETKAELMFLLRQKPESIVILDYTLFDINSSSDLLIIAQRYPKSYFILWSEDLSVDFIRNLVNTESRISVLLKDTKLSEIKQCIEYNLHGNHYLCQHAANMLLAPVAIPEKERVRLTKTEIEVLKDIALGMKTREIAEKRISSFHTVNTHRKNIFRKIGVNNAHEATRYAIRTGLVDAAEYYI</sequence>
<reference evidence="3 4" key="1">
    <citation type="submission" date="2009-09" db="EMBL/GenBank/DDBJ databases">
        <authorList>
            <person name="Weinstock G."/>
            <person name="Sodergren E."/>
            <person name="Clifton S."/>
            <person name="Fulton L."/>
            <person name="Fulton B."/>
            <person name="Courtney L."/>
            <person name="Fronick C."/>
            <person name="Harrison M."/>
            <person name="Strong C."/>
            <person name="Farmer C."/>
            <person name="Delahaunty K."/>
            <person name="Markovic C."/>
            <person name="Hall O."/>
            <person name="Minx P."/>
            <person name="Tomlinson C."/>
            <person name="Mitreva M."/>
            <person name="Nelson J."/>
            <person name="Hou S."/>
            <person name="Wollam A."/>
            <person name="Pepin K.H."/>
            <person name="Johnson M."/>
            <person name="Bhonagiri V."/>
            <person name="Nash W.E."/>
            <person name="Warren W."/>
            <person name="Chinwalla A."/>
            <person name="Mardis E.R."/>
            <person name="Wilson R.K."/>
        </authorList>
    </citation>
    <scope>NUCLEOTIDE SEQUENCE [LARGE SCALE GENOMIC DNA]</scope>
    <source>
        <strain evidence="3 4">F0319</strain>
    </source>
</reference>
<dbReference type="InterPro" id="IPR036388">
    <property type="entry name" value="WH-like_DNA-bd_sf"/>
</dbReference>
<evidence type="ECO:0000313" key="3">
    <source>
        <dbReference type="EMBL" id="EEX19891.1"/>
    </source>
</evidence>
<dbReference type="EMBL" id="ACVA01000007">
    <property type="protein sequence ID" value="EEX19891.1"/>
    <property type="molecule type" value="Genomic_DNA"/>
</dbReference>
<protein>
    <submittedName>
        <fullName evidence="3">Transcriptional regulator, LuxR family</fullName>
    </submittedName>
</protein>
<dbReference type="eggNOG" id="COG2197">
    <property type="taxonomic scope" value="Bacteria"/>
</dbReference>
<dbReference type="STRING" id="649761.HMPREF0973_00210"/>
<dbReference type="Proteomes" id="UP000003327">
    <property type="component" value="Unassembled WGS sequence"/>
</dbReference>
<keyword evidence="1" id="KW-0238">DNA-binding</keyword>
<comment type="caution">
    <text evidence="3">The sequence shown here is derived from an EMBL/GenBank/DDBJ whole genome shotgun (WGS) entry which is preliminary data.</text>
</comment>
<dbReference type="InterPro" id="IPR039420">
    <property type="entry name" value="WalR-like"/>
</dbReference>
<dbReference type="GO" id="GO:0006355">
    <property type="term" value="P:regulation of DNA-templated transcription"/>
    <property type="evidence" value="ECO:0007669"/>
    <property type="project" value="InterPro"/>
</dbReference>
<keyword evidence="4" id="KW-1185">Reference proteome</keyword>
<dbReference type="SUPFAM" id="SSF52172">
    <property type="entry name" value="CheY-like"/>
    <property type="match status" value="1"/>
</dbReference>
<dbReference type="AlphaFoldDB" id="C9MKT6"/>
<organism evidence="3 4">
    <name type="scientific">Prevotella veroralis F0319</name>
    <dbReference type="NCBI Taxonomy" id="649761"/>
    <lineage>
        <taxon>Bacteria</taxon>
        <taxon>Pseudomonadati</taxon>
        <taxon>Bacteroidota</taxon>
        <taxon>Bacteroidia</taxon>
        <taxon>Bacteroidales</taxon>
        <taxon>Prevotellaceae</taxon>
        <taxon>Prevotella</taxon>
    </lineage>
</organism>
<dbReference type="PROSITE" id="PS50043">
    <property type="entry name" value="HTH_LUXR_2"/>
    <property type="match status" value="1"/>
</dbReference>